<keyword evidence="4" id="KW-1185">Reference proteome</keyword>
<accession>C1MUH8</accession>
<feature type="domain" description="PPIase cyclophilin-type" evidence="2">
    <location>
        <begin position="115"/>
        <end position="316"/>
    </location>
</feature>
<dbReference type="AlphaFoldDB" id="C1MUH8"/>
<dbReference type="eggNOG" id="KOG0865">
    <property type="taxonomic scope" value="Eukaryota"/>
</dbReference>
<dbReference type="OrthoDB" id="252722at2759"/>
<dbReference type="STRING" id="564608.C1MUH8"/>
<dbReference type="InterPro" id="IPR002130">
    <property type="entry name" value="Cyclophilin-type_PPIase_dom"/>
</dbReference>
<sequence length="346" mass="35440">MATTMRALATRVVAPPSSSSASSRRRRAVVARRARRVDAAPIAVVASSAASDAPEADASVPEVSTSRRVALTAAASSPFLPSLASFLAASAASVATAAPALAAPAASAKITSKVFFDFAVDAVPAGRVVFGVYGDGPNPISAARFLTLARGLNGLGYKRTQIDAIEYAEEGGADVPLFVGDCGVRAFVIPGSTTPVEGLPGGNSAEGLLPELSAKALSHDRRGVVSLIVERGSPPPPPKEKLVSMNGKFVTVTDPPPPGPNGTAFTVTVASGADELSEVAEILDRTNVVVGEVVEGMEVWDAIAALPTVKDNSSSPFFAVAKTIGDKVRSIHWFPYDRVGVVNADP</sequence>
<evidence type="ECO:0000256" key="1">
    <source>
        <dbReference type="SAM" id="MobiDB-lite"/>
    </source>
</evidence>
<dbReference type="RefSeq" id="XP_003059201.1">
    <property type="nucleotide sequence ID" value="XM_003059155.1"/>
</dbReference>
<dbReference type="Gene3D" id="2.40.100.10">
    <property type="entry name" value="Cyclophilin-like"/>
    <property type="match status" value="1"/>
</dbReference>
<dbReference type="PROSITE" id="PS50072">
    <property type="entry name" value="CSA_PPIASE_2"/>
    <property type="match status" value="1"/>
</dbReference>
<feature type="compositionally biased region" description="Low complexity" evidence="1">
    <location>
        <begin position="11"/>
        <end position="22"/>
    </location>
</feature>
<dbReference type="GeneID" id="9684641"/>
<evidence type="ECO:0000259" key="2">
    <source>
        <dbReference type="PROSITE" id="PS50072"/>
    </source>
</evidence>
<dbReference type="PANTHER" id="PTHR47724:SF1">
    <property type="entry name" value="PEPTIDYL-PROLYL CIS-TRANS ISOMERASE CYP26-2, CHLOROPLASTIC"/>
    <property type="match status" value="1"/>
</dbReference>
<dbReference type="GO" id="GO:0003755">
    <property type="term" value="F:peptidyl-prolyl cis-trans isomerase activity"/>
    <property type="evidence" value="ECO:0007669"/>
    <property type="project" value="InterPro"/>
</dbReference>
<protein>
    <submittedName>
        <fullName evidence="3">Predicted protein</fullName>
    </submittedName>
</protein>
<dbReference type="OMA" id="VEGMEVW"/>
<dbReference type="InterPro" id="IPR029000">
    <property type="entry name" value="Cyclophilin-like_dom_sf"/>
</dbReference>
<proteinExistence type="predicted"/>
<gene>
    <name evidence="3" type="ORF">MICPUCDRAFT_58812</name>
</gene>
<dbReference type="InterPro" id="IPR044185">
    <property type="entry name" value="CYP26-2-like"/>
</dbReference>
<dbReference type="KEGG" id="mpp:MICPUCDRAFT_58812"/>
<evidence type="ECO:0000313" key="4">
    <source>
        <dbReference type="Proteomes" id="UP000001876"/>
    </source>
</evidence>
<reference evidence="3 4" key="1">
    <citation type="journal article" date="2009" name="Science">
        <title>Green evolution and dynamic adaptations revealed by genomes of the marine picoeukaryotes Micromonas.</title>
        <authorList>
            <person name="Worden A.Z."/>
            <person name="Lee J.H."/>
            <person name="Mock T."/>
            <person name="Rouze P."/>
            <person name="Simmons M.P."/>
            <person name="Aerts A.L."/>
            <person name="Allen A.E."/>
            <person name="Cuvelier M.L."/>
            <person name="Derelle E."/>
            <person name="Everett M.V."/>
            <person name="Foulon E."/>
            <person name="Grimwood J."/>
            <person name="Gundlach H."/>
            <person name="Henrissat B."/>
            <person name="Napoli C."/>
            <person name="McDonald S.M."/>
            <person name="Parker M.S."/>
            <person name="Rombauts S."/>
            <person name="Salamov A."/>
            <person name="Von Dassow P."/>
            <person name="Badger J.H."/>
            <person name="Coutinho P.M."/>
            <person name="Demir E."/>
            <person name="Dubchak I."/>
            <person name="Gentemann C."/>
            <person name="Eikrem W."/>
            <person name="Gready J.E."/>
            <person name="John U."/>
            <person name="Lanier W."/>
            <person name="Lindquist E.A."/>
            <person name="Lucas S."/>
            <person name="Mayer K.F."/>
            <person name="Moreau H."/>
            <person name="Not F."/>
            <person name="Otillar R."/>
            <person name="Panaud O."/>
            <person name="Pangilinan J."/>
            <person name="Paulsen I."/>
            <person name="Piegu B."/>
            <person name="Poliakov A."/>
            <person name="Robbens S."/>
            <person name="Schmutz J."/>
            <person name="Toulza E."/>
            <person name="Wyss T."/>
            <person name="Zelensky A."/>
            <person name="Zhou K."/>
            <person name="Armbrust E.V."/>
            <person name="Bhattacharya D."/>
            <person name="Goodenough U.W."/>
            <person name="Van de Peer Y."/>
            <person name="Grigoriev I.V."/>
        </authorList>
    </citation>
    <scope>NUCLEOTIDE SEQUENCE [LARGE SCALE GENOMIC DNA]</scope>
    <source>
        <strain evidence="3 4">CCMP1545</strain>
    </source>
</reference>
<evidence type="ECO:0000313" key="3">
    <source>
        <dbReference type="EMBL" id="EEH56333.1"/>
    </source>
</evidence>
<dbReference type="Proteomes" id="UP000001876">
    <property type="component" value="Unassembled WGS sequence"/>
</dbReference>
<feature type="region of interest" description="Disordered" evidence="1">
    <location>
        <begin position="1"/>
        <end position="26"/>
    </location>
</feature>
<dbReference type="EMBL" id="GG663740">
    <property type="protein sequence ID" value="EEH56333.1"/>
    <property type="molecule type" value="Genomic_DNA"/>
</dbReference>
<organism evidence="4">
    <name type="scientific">Micromonas pusilla (strain CCMP1545)</name>
    <name type="common">Picoplanktonic green alga</name>
    <dbReference type="NCBI Taxonomy" id="564608"/>
    <lineage>
        <taxon>Eukaryota</taxon>
        <taxon>Viridiplantae</taxon>
        <taxon>Chlorophyta</taxon>
        <taxon>Mamiellophyceae</taxon>
        <taxon>Mamiellales</taxon>
        <taxon>Mamiellaceae</taxon>
        <taxon>Micromonas</taxon>
    </lineage>
</organism>
<dbReference type="SUPFAM" id="SSF50891">
    <property type="entry name" value="Cyclophilin-like"/>
    <property type="match status" value="1"/>
</dbReference>
<name>C1MUH8_MICPC</name>
<dbReference type="PANTHER" id="PTHR47724">
    <property type="entry name" value="PEPTIDYL-PROLYL CIS-TRANS ISOMERASE CYP26-2, CHLOROPLASTIC"/>
    <property type="match status" value="1"/>
</dbReference>
<dbReference type="GO" id="GO:0009507">
    <property type="term" value="C:chloroplast"/>
    <property type="evidence" value="ECO:0007669"/>
    <property type="project" value="TreeGrafter"/>
</dbReference>